<evidence type="ECO:0000313" key="5">
    <source>
        <dbReference type="Proteomes" id="UP000232122"/>
    </source>
</evidence>
<dbReference type="GO" id="GO:0006310">
    <property type="term" value="P:DNA recombination"/>
    <property type="evidence" value="ECO:0007669"/>
    <property type="project" value="UniProtKB-KW"/>
</dbReference>
<comment type="caution">
    <text evidence="4">The sequence shown here is derived from an EMBL/GenBank/DDBJ whole genome shotgun (WGS) entry which is preliminary data.</text>
</comment>
<dbReference type="InterPro" id="IPR002104">
    <property type="entry name" value="Integrase_catalytic"/>
</dbReference>
<keyword evidence="1" id="KW-0233">DNA recombination</keyword>
<evidence type="ECO:0000259" key="2">
    <source>
        <dbReference type="PROSITE" id="PS51898"/>
    </source>
</evidence>
<dbReference type="InterPro" id="IPR011010">
    <property type="entry name" value="DNA_brk_join_enz"/>
</dbReference>
<dbReference type="Pfam" id="PF00589">
    <property type="entry name" value="Phage_integrase"/>
    <property type="match status" value="1"/>
</dbReference>
<reference evidence="3 5" key="2">
    <citation type="journal article" date="2018" name="Microb. Genom.">
        <title>Deciphering the unexplored Leptospira diversity from soils uncovers genomic evolution to virulence.</title>
        <authorList>
            <person name="Thibeaux R."/>
            <person name="Iraola G."/>
            <person name="Ferres I."/>
            <person name="Bierque E."/>
            <person name="Girault D."/>
            <person name="Soupe-Gilbert M.E."/>
            <person name="Picardeau M."/>
            <person name="Goarant C."/>
        </authorList>
    </citation>
    <scope>NUCLEOTIDE SEQUENCE [LARGE SCALE GENOMIC DNA]</scope>
    <source>
        <strain evidence="3 5">ATI7-C-A5</strain>
    </source>
</reference>
<protein>
    <submittedName>
        <fullName evidence="3">Tyrosine-type recombinase/integrase</fullName>
    </submittedName>
</protein>
<dbReference type="EMBL" id="NPEF01000385">
    <property type="protein sequence ID" value="PJZ91079.1"/>
    <property type="molecule type" value="Genomic_DNA"/>
</dbReference>
<gene>
    <name evidence="3" type="ORF">CH379_002065</name>
    <name evidence="4" type="ORF">CH379_20680</name>
</gene>
<name>A0A2N0B3G0_9LEPT</name>
<dbReference type="SUPFAM" id="SSF56349">
    <property type="entry name" value="DNA breaking-rejoining enzymes"/>
    <property type="match status" value="1"/>
</dbReference>
<evidence type="ECO:0000256" key="1">
    <source>
        <dbReference type="ARBA" id="ARBA00023172"/>
    </source>
</evidence>
<dbReference type="GO" id="GO:0003677">
    <property type="term" value="F:DNA binding"/>
    <property type="evidence" value="ECO:0007669"/>
    <property type="project" value="InterPro"/>
</dbReference>
<reference evidence="3" key="3">
    <citation type="submission" date="2023-10" db="EMBL/GenBank/DDBJ databases">
        <authorList>
            <person name="Picardeau M."/>
            <person name="Thibeaux R."/>
        </authorList>
    </citation>
    <scope>NUCLEOTIDE SEQUENCE</scope>
    <source>
        <strain evidence="3">ATI7-C-A5</strain>
    </source>
</reference>
<evidence type="ECO:0000313" key="4">
    <source>
        <dbReference type="EMBL" id="PJZ91079.1"/>
    </source>
</evidence>
<keyword evidence="5" id="KW-1185">Reference proteome</keyword>
<sequence>MIEKRGEIFSENSGIVFTTAELRQIANASRSNPKHFTWIRILLYLGLKTNELISLRKEDVDSENRILTIRAASGGSARTLDIPLCLWSDFWSSASGKRGGDYLFPGRNGKLHRKTVQKMIRKLEILTGVKITLSKIRRTIAIRLYQNGYSISQIASFFGFRSIQAARRLIVIEVKPPPAKRFFMEEIMDLGA</sequence>
<dbReference type="Proteomes" id="UP000232122">
    <property type="component" value="Unassembled WGS sequence"/>
</dbReference>
<dbReference type="Gene3D" id="1.10.443.10">
    <property type="entry name" value="Intergrase catalytic core"/>
    <property type="match status" value="1"/>
</dbReference>
<proteinExistence type="predicted"/>
<dbReference type="AlphaFoldDB" id="A0A2N0B3G0"/>
<feature type="domain" description="Tyr recombinase" evidence="2">
    <location>
        <begin position="12"/>
        <end position="188"/>
    </location>
</feature>
<dbReference type="GO" id="GO:0015074">
    <property type="term" value="P:DNA integration"/>
    <property type="evidence" value="ECO:0007669"/>
    <property type="project" value="InterPro"/>
</dbReference>
<dbReference type="EMBL" id="NPEF02000001">
    <property type="protein sequence ID" value="MDV6234412.1"/>
    <property type="molecule type" value="Genomic_DNA"/>
</dbReference>
<dbReference type="InterPro" id="IPR013762">
    <property type="entry name" value="Integrase-like_cat_sf"/>
</dbReference>
<dbReference type="RefSeq" id="WP_100765845.1">
    <property type="nucleotide sequence ID" value="NZ_NPEF02000001.1"/>
</dbReference>
<accession>A0A2N0B3G0</accession>
<reference evidence="4" key="1">
    <citation type="submission" date="2017-07" db="EMBL/GenBank/DDBJ databases">
        <title>Leptospira spp. isolated from tropical soils.</title>
        <authorList>
            <person name="Thibeaux R."/>
            <person name="Iraola G."/>
            <person name="Ferres I."/>
            <person name="Bierque E."/>
            <person name="Girault D."/>
            <person name="Soupe-Gilbert M.-E."/>
            <person name="Picardeau M."/>
            <person name="Goarant C."/>
        </authorList>
    </citation>
    <scope>NUCLEOTIDE SEQUENCE [LARGE SCALE GENOMIC DNA]</scope>
    <source>
        <strain evidence="4">ATI7-C-A5</strain>
    </source>
</reference>
<evidence type="ECO:0000313" key="3">
    <source>
        <dbReference type="EMBL" id="MDV6234412.1"/>
    </source>
</evidence>
<dbReference type="OrthoDB" id="336836at2"/>
<organism evidence="4">
    <name type="scientific">Leptospira ellisii</name>
    <dbReference type="NCBI Taxonomy" id="2023197"/>
    <lineage>
        <taxon>Bacteria</taxon>
        <taxon>Pseudomonadati</taxon>
        <taxon>Spirochaetota</taxon>
        <taxon>Spirochaetia</taxon>
        <taxon>Leptospirales</taxon>
        <taxon>Leptospiraceae</taxon>
        <taxon>Leptospira</taxon>
    </lineage>
</organism>
<dbReference type="CDD" id="cd00397">
    <property type="entry name" value="DNA_BRE_C"/>
    <property type="match status" value="1"/>
</dbReference>
<dbReference type="PROSITE" id="PS51898">
    <property type="entry name" value="TYR_RECOMBINASE"/>
    <property type="match status" value="1"/>
</dbReference>